<dbReference type="FunFam" id="1.10.1580.10:FF:000002">
    <property type="entry name" value="Guanine nucleotide-binding protein-like 3 (nucleolar)-like"/>
    <property type="match status" value="1"/>
</dbReference>
<dbReference type="PANTHER" id="PTHR11089">
    <property type="entry name" value="GTP-BINDING PROTEIN-RELATED"/>
    <property type="match status" value="1"/>
</dbReference>
<keyword evidence="4" id="KW-0342">GTP-binding</keyword>
<dbReference type="Proteomes" id="UP000887563">
    <property type="component" value="Unplaced"/>
</dbReference>
<keyword evidence="3" id="KW-0175">Coiled coil</keyword>
<comment type="subcellular location">
    <subcellularLocation>
        <location evidence="1">Nucleus</location>
    </subcellularLocation>
</comment>
<sequence>QEIQLDKHICLIDSPGVVLEYKKNGESSDLAELALKNAVRVETLSDPCTPVKAVLRRCSVKMLMLHYNIPEFDDCDSFLALLAKRSGRMKKGGRPDLNAAAKQVLNDWNSGKLHYFTEPPEQQIVSEFQPELVSEFVKEFDLDNLEENIRVLVDSLPDQRMVSASAYDASLPISDGNMEVTIDESELNDGEMEVDDQNKNNKFCVDKNAFVSPEVLKNTDGNSQVGKVMKKQRRRIGIPIINLYPTKPKIKTLLPAELSSEIINFIPFNEKWAVTRISRLFDYFVFKLQKIWIIKLRITKTQCIAIFNQIKDDFTLLKAPACAGNLKAEHLPIFTFGFKDIYFRLHANSNLIGLNPLLAVVAGWPNVDIYTGAADLKNDYITKVEILSPLFDNIRNMLNNSAWGFRDYELWSQFGRSVRGSARRLVTTYNNVNMQAARAARNDLQ</sequence>
<dbReference type="WBParaSite" id="Minc3s06630g40095">
    <property type="protein sequence ID" value="Minc3s06630g40095"/>
    <property type="gene ID" value="Minc3s06630g40095"/>
</dbReference>
<proteinExistence type="predicted"/>
<evidence type="ECO:0000256" key="1">
    <source>
        <dbReference type="ARBA" id="ARBA00004123"/>
    </source>
</evidence>
<evidence type="ECO:0000313" key="8">
    <source>
        <dbReference type="WBParaSite" id="Minc3s06630g40095"/>
    </source>
</evidence>
<dbReference type="GO" id="GO:0005525">
    <property type="term" value="F:GTP binding"/>
    <property type="evidence" value="ECO:0007669"/>
    <property type="project" value="UniProtKB-KW"/>
</dbReference>
<dbReference type="AlphaFoldDB" id="A0A914NPQ2"/>
<accession>A0A914NPQ2</accession>
<evidence type="ECO:0000256" key="3">
    <source>
        <dbReference type="ARBA" id="ARBA00023054"/>
    </source>
</evidence>
<dbReference type="InterPro" id="IPR023179">
    <property type="entry name" value="GTP-bd_ortho_bundle_sf"/>
</dbReference>
<evidence type="ECO:0000313" key="7">
    <source>
        <dbReference type="Proteomes" id="UP000887563"/>
    </source>
</evidence>
<evidence type="ECO:0000256" key="2">
    <source>
        <dbReference type="ARBA" id="ARBA00022741"/>
    </source>
</evidence>
<dbReference type="GO" id="GO:0005730">
    <property type="term" value="C:nucleolus"/>
    <property type="evidence" value="ECO:0007669"/>
    <property type="project" value="TreeGrafter"/>
</dbReference>
<organism evidence="7 8">
    <name type="scientific">Meloidogyne incognita</name>
    <name type="common">Southern root-knot nematode worm</name>
    <name type="synonym">Oxyuris incognita</name>
    <dbReference type="NCBI Taxonomy" id="6306"/>
    <lineage>
        <taxon>Eukaryota</taxon>
        <taxon>Metazoa</taxon>
        <taxon>Ecdysozoa</taxon>
        <taxon>Nematoda</taxon>
        <taxon>Chromadorea</taxon>
        <taxon>Rhabditida</taxon>
        <taxon>Tylenchina</taxon>
        <taxon>Tylenchomorpha</taxon>
        <taxon>Tylenchoidea</taxon>
        <taxon>Meloidogynidae</taxon>
        <taxon>Meloidogyninae</taxon>
        <taxon>Meloidogyne</taxon>
        <taxon>Meloidogyne incognita group</taxon>
    </lineage>
</organism>
<keyword evidence="2" id="KW-0547">Nucleotide-binding</keyword>
<dbReference type="Gene3D" id="1.10.1580.10">
    <property type="match status" value="1"/>
</dbReference>
<name>A0A914NPQ2_MELIC</name>
<keyword evidence="7" id="KW-1185">Reference proteome</keyword>
<keyword evidence="5" id="KW-0539">Nucleus</keyword>
<evidence type="ECO:0000256" key="5">
    <source>
        <dbReference type="ARBA" id="ARBA00023242"/>
    </source>
</evidence>
<dbReference type="InterPro" id="IPR050755">
    <property type="entry name" value="TRAFAC_YlqF/YawG_RiboMat"/>
</dbReference>
<protein>
    <recommendedName>
        <fullName evidence="6">Guanine nucleotide-binding protein-like 3 homolog</fullName>
    </recommendedName>
</protein>
<evidence type="ECO:0000256" key="6">
    <source>
        <dbReference type="ARBA" id="ARBA00069022"/>
    </source>
</evidence>
<dbReference type="PANTHER" id="PTHR11089:SF30">
    <property type="entry name" value="GUANINE NUCLEOTIDE-BINDING PROTEIN-LIKE 3 HOMOLOG"/>
    <property type="match status" value="1"/>
</dbReference>
<evidence type="ECO:0000256" key="4">
    <source>
        <dbReference type="ARBA" id="ARBA00023134"/>
    </source>
</evidence>
<reference evidence="8" key="1">
    <citation type="submission" date="2022-11" db="UniProtKB">
        <authorList>
            <consortium name="WormBaseParasite"/>
        </authorList>
    </citation>
    <scope>IDENTIFICATION</scope>
</reference>